<organism evidence="2 3">
    <name type="scientific">Actinacidiphila reveromycinica</name>
    <dbReference type="NCBI Taxonomy" id="659352"/>
    <lineage>
        <taxon>Bacteria</taxon>
        <taxon>Bacillati</taxon>
        <taxon>Actinomycetota</taxon>
        <taxon>Actinomycetes</taxon>
        <taxon>Kitasatosporales</taxon>
        <taxon>Streptomycetaceae</taxon>
        <taxon>Actinacidiphila</taxon>
    </lineage>
</organism>
<dbReference type="KEGG" id="arev:RVR_528"/>
<dbReference type="RefSeq" id="WP_202232116.1">
    <property type="nucleotide sequence ID" value="NZ_AP018365.1"/>
</dbReference>
<name>A0A7U3VLK5_9ACTN</name>
<feature type="domain" description="SnoaL-like" evidence="1">
    <location>
        <begin position="4"/>
        <end position="125"/>
    </location>
</feature>
<gene>
    <name evidence="2" type="ORF">RVR_528</name>
</gene>
<evidence type="ECO:0000313" key="2">
    <source>
        <dbReference type="EMBL" id="BBA95607.1"/>
    </source>
</evidence>
<evidence type="ECO:0000313" key="3">
    <source>
        <dbReference type="Proteomes" id="UP000595703"/>
    </source>
</evidence>
<dbReference type="Proteomes" id="UP000595703">
    <property type="component" value="Chromosome"/>
</dbReference>
<sequence>MTATLQDRQDIADLMTGWIHRDLAEWDRLRALFHPGARIEITWFEGPATDFVDASARMGTSDLRTKHVITAPYVTFSADGTRAVTETNAILVGENARLGFGCTAHNRFLDRVERRDGAWRITDRKSVYDFASFTFARGVVDIDQEAVARHPVEYAALAHLLEATGFPVRRVFATKGSDLEQDIKRSAAEWLREG</sequence>
<reference evidence="2 3" key="1">
    <citation type="journal article" date="2010" name="J. Bacteriol.">
        <title>Biochemical characterization of a novel indole prenyltransferase from Streptomyces sp. SN-593.</title>
        <authorList>
            <person name="Takahashi S."/>
            <person name="Takagi H."/>
            <person name="Toyoda A."/>
            <person name="Uramoto M."/>
            <person name="Nogawa T."/>
            <person name="Ueki M."/>
            <person name="Sakaki Y."/>
            <person name="Osada H."/>
        </authorList>
    </citation>
    <scope>NUCLEOTIDE SEQUENCE [LARGE SCALE GENOMIC DNA]</scope>
    <source>
        <strain evidence="2 3">SN-593</strain>
    </source>
</reference>
<dbReference type="SUPFAM" id="SSF54427">
    <property type="entry name" value="NTF2-like"/>
    <property type="match status" value="1"/>
</dbReference>
<reference evidence="2 3" key="3">
    <citation type="journal article" date="2011" name="Nat. Chem. Biol.">
        <title>Reveromycin A biosynthesis uses RevG and RevJ for stereospecific spiroacetal formation.</title>
        <authorList>
            <person name="Takahashi S."/>
            <person name="Toyoda A."/>
            <person name="Sekiyama Y."/>
            <person name="Takagi H."/>
            <person name="Nogawa T."/>
            <person name="Uramoto M."/>
            <person name="Suzuki R."/>
            <person name="Koshino H."/>
            <person name="Kumano T."/>
            <person name="Panthee S."/>
            <person name="Dairi T."/>
            <person name="Ishikawa J."/>
            <person name="Ikeda H."/>
            <person name="Sakaki Y."/>
            <person name="Osada H."/>
        </authorList>
    </citation>
    <scope>NUCLEOTIDE SEQUENCE [LARGE SCALE GENOMIC DNA]</scope>
    <source>
        <strain evidence="2 3">SN-593</strain>
    </source>
</reference>
<dbReference type="InterPro" id="IPR032710">
    <property type="entry name" value="NTF2-like_dom_sf"/>
</dbReference>
<reference evidence="2 3" key="4">
    <citation type="journal article" date="2020" name="Sci. Rep.">
        <title>beta-carboline chemical signals induce reveromycin production through a LuxR family regulator in Streptomyces sp. SN-593.</title>
        <authorList>
            <person name="Panthee S."/>
            <person name="Kito N."/>
            <person name="Hayashi T."/>
            <person name="Shimizu T."/>
            <person name="Ishikawa J."/>
            <person name="Hamamoto H."/>
            <person name="Osada H."/>
            <person name="Takahashi S."/>
        </authorList>
    </citation>
    <scope>NUCLEOTIDE SEQUENCE [LARGE SCALE GENOMIC DNA]</scope>
    <source>
        <strain evidence="2 3">SN-593</strain>
    </source>
</reference>
<protein>
    <recommendedName>
        <fullName evidence="1">SnoaL-like domain-containing protein</fullName>
    </recommendedName>
</protein>
<proteinExistence type="predicted"/>
<keyword evidence="3" id="KW-1185">Reference proteome</keyword>
<dbReference type="InterPro" id="IPR037401">
    <property type="entry name" value="SnoaL-like"/>
</dbReference>
<reference evidence="2 3" key="2">
    <citation type="journal article" date="2011" name="J. Antibiot.">
        <title>Furaquinocins I and J: novel polyketide isoprenoid hybrid compounds from Streptomyces reveromyceticus SN-593.</title>
        <authorList>
            <person name="Panthee S."/>
            <person name="Takahashi S."/>
            <person name="Takagi H."/>
            <person name="Nogawa T."/>
            <person name="Oowada E."/>
            <person name="Uramoto M."/>
            <person name="Osada H."/>
        </authorList>
    </citation>
    <scope>NUCLEOTIDE SEQUENCE [LARGE SCALE GENOMIC DNA]</scope>
    <source>
        <strain evidence="2 3">SN-593</strain>
    </source>
</reference>
<evidence type="ECO:0000259" key="1">
    <source>
        <dbReference type="Pfam" id="PF13577"/>
    </source>
</evidence>
<dbReference type="AlphaFoldDB" id="A0A7U3VLK5"/>
<dbReference type="Gene3D" id="3.10.450.50">
    <property type="match status" value="1"/>
</dbReference>
<dbReference type="EMBL" id="AP018365">
    <property type="protein sequence ID" value="BBA95607.1"/>
    <property type="molecule type" value="Genomic_DNA"/>
</dbReference>
<dbReference type="Pfam" id="PF13577">
    <property type="entry name" value="SnoaL_4"/>
    <property type="match status" value="1"/>
</dbReference>
<accession>A0A7U3VLK5</accession>